<evidence type="ECO:0000313" key="1">
    <source>
        <dbReference type="EMBL" id="TGA80168.1"/>
    </source>
</evidence>
<gene>
    <name evidence="1" type="ORF">E2556_03590</name>
</gene>
<proteinExistence type="predicted"/>
<dbReference type="EMBL" id="SRJF01000003">
    <property type="protein sequence ID" value="TGA80168.1"/>
    <property type="molecule type" value="Genomic_DNA"/>
</dbReference>
<comment type="caution">
    <text evidence="1">The sequence shown here is derived from an EMBL/GenBank/DDBJ whole genome shotgun (WGS) entry which is preliminary data.</text>
</comment>
<accession>A0ABY2KHI1</accession>
<evidence type="ECO:0000313" key="2">
    <source>
        <dbReference type="Proteomes" id="UP000298482"/>
    </source>
</evidence>
<protein>
    <submittedName>
        <fullName evidence="1">Uncharacterized protein</fullName>
    </submittedName>
</protein>
<organism evidence="1 2">
    <name type="scientific">Staphylococcus croceilyticus</name>
    <dbReference type="NCBI Taxonomy" id="319942"/>
    <lineage>
        <taxon>Bacteria</taxon>
        <taxon>Bacillati</taxon>
        <taxon>Bacillota</taxon>
        <taxon>Bacilli</taxon>
        <taxon>Bacillales</taxon>
        <taxon>Staphylococcaceae</taxon>
        <taxon>Staphylococcus</taxon>
    </lineage>
</organism>
<reference evidence="1 2" key="1">
    <citation type="submission" date="2019-04" db="EMBL/GenBank/DDBJ databases">
        <title>Genomic characterization of Staphylococcus petrasii strains.</title>
        <authorList>
            <person name="Vrbovska V."/>
            <person name="Kovarovic V."/>
            <person name="Maslanova I."/>
            <person name="Indrakova A."/>
            <person name="Petras P."/>
            <person name="Sedo O."/>
            <person name="Svec P."/>
            <person name="Fisarova L."/>
            <person name="Sedlacek I."/>
            <person name="Doskar J."/>
            <person name="Pantucek R."/>
        </authorList>
    </citation>
    <scope>NUCLEOTIDE SEQUENCE [LARGE SCALE GENOMIC DNA]</scope>
    <source>
        <strain evidence="1 2">CCM 8421</strain>
    </source>
</reference>
<sequence>MNKQKRVLYAHQDMLFYVSSPYSYSYVTRPLREQHSAQQYTTAIFVNSHKIHCTSIFKSVNTFIVILIIDFLK</sequence>
<dbReference type="Proteomes" id="UP000298482">
    <property type="component" value="Unassembled WGS sequence"/>
</dbReference>
<keyword evidence="2" id="KW-1185">Reference proteome</keyword>
<name>A0ABY2KHI1_9STAP</name>